<evidence type="ECO:0000313" key="3">
    <source>
        <dbReference type="Proteomes" id="UP000807504"/>
    </source>
</evidence>
<sequence>MHLRSSSGNPPELDPPPTNNFPLKPQTSSTPANLAILNSPLLIVDTTEKRIAKERSYNVNGLRNFSEQE</sequence>
<dbReference type="Proteomes" id="UP000807504">
    <property type="component" value="Unassembled WGS sequence"/>
</dbReference>
<proteinExistence type="predicted"/>
<dbReference type="AlphaFoldDB" id="A0A8T0FC33"/>
<reference evidence="2" key="1">
    <citation type="journal article" date="2020" name="bioRxiv">
        <title>Chromosome-level reference genome of the European wasp spider Argiope bruennichi: a resource for studies on range expansion and evolutionary adaptation.</title>
        <authorList>
            <person name="Sheffer M.M."/>
            <person name="Hoppe A."/>
            <person name="Krehenwinkel H."/>
            <person name="Uhl G."/>
            <person name="Kuss A.W."/>
            <person name="Jensen L."/>
            <person name="Jensen C."/>
            <person name="Gillespie R.G."/>
            <person name="Hoff K.J."/>
            <person name="Prost S."/>
        </authorList>
    </citation>
    <scope>NUCLEOTIDE SEQUENCE</scope>
</reference>
<keyword evidence="3" id="KW-1185">Reference proteome</keyword>
<reference evidence="2" key="2">
    <citation type="submission" date="2020-06" db="EMBL/GenBank/DDBJ databases">
        <authorList>
            <person name="Sheffer M."/>
        </authorList>
    </citation>
    <scope>NUCLEOTIDE SEQUENCE</scope>
</reference>
<name>A0A8T0FC33_ARGBR</name>
<organism evidence="2 3">
    <name type="scientific">Argiope bruennichi</name>
    <name type="common">Wasp spider</name>
    <name type="synonym">Aranea bruennichi</name>
    <dbReference type="NCBI Taxonomy" id="94029"/>
    <lineage>
        <taxon>Eukaryota</taxon>
        <taxon>Metazoa</taxon>
        <taxon>Ecdysozoa</taxon>
        <taxon>Arthropoda</taxon>
        <taxon>Chelicerata</taxon>
        <taxon>Arachnida</taxon>
        <taxon>Araneae</taxon>
        <taxon>Araneomorphae</taxon>
        <taxon>Entelegynae</taxon>
        <taxon>Araneoidea</taxon>
        <taxon>Araneidae</taxon>
        <taxon>Argiope</taxon>
    </lineage>
</organism>
<comment type="caution">
    <text evidence="2">The sequence shown here is derived from an EMBL/GenBank/DDBJ whole genome shotgun (WGS) entry which is preliminary data.</text>
</comment>
<dbReference type="EMBL" id="JABXBU010000015">
    <property type="protein sequence ID" value="KAF8787828.1"/>
    <property type="molecule type" value="Genomic_DNA"/>
</dbReference>
<feature type="region of interest" description="Disordered" evidence="1">
    <location>
        <begin position="1"/>
        <end position="32"/>
    </location>
</feature>
<accession>A0A8T0FC33</accession>
<gene>
    <name evidence="2" type="ORF">HNY73_009388</name>
</gene>
<evidence type="ECO:0000313" key="2">
    <source>
        <dbReference type="EMBL" id="KAF8787828.1"/>
    </source>
</evidence>
<protein>
    <submittedName>
        <fullName evidence="2">Uncharacterized protein</fullName>
    </submittedName>
</protein>
<evidence type="ECO:0000256" key="1">
    <source>
        <dbReference type="SAM" id="MobiDB-lite"/>
    </source>
</evidence>